<dbReference type="Proteomes" id="UP000255423">
    <property type="component" value="Unassembled WGS sequence"/>
</dbReference>
<gene>
    <name evidence="1" type="ORF">SAMN05661053_1192</name>
</gene>
<proteinExistence type="predicted"/>
<evidence type="ECO:0000313" key="1">
    <source>
        <dbReference type="EMBL" id="SUQ19944.1"/>
    </source>
</evidence>
<evidence type="ECO:0008006" key="3">
    <source>
        <dbReference type="Google" id="ProtNLM"/>
    </source>
</evidence>
<accession>A0A380RX05</accession>
<dbReference type="AlphaFoldDB" id="A0A380RX05"/>
<sequence length="166" mass="19546">MRILFCLCVIFLCSCCFLGSQRTYALKYSEGKIDPASKKSTINVAKDYRGAVGFIVPFFPFWLFLTDSVEFLLFDRNEEDCPTITHGNDTLTFRYYYEKSVYDRPHDEGHVYEYRQCRYTALKSWSNEPLKAVYPDGTIDTLYVERKSKFVYLPFFPLVENFSDLE</sequence>
<evidence type="ECO:0000313" key="2">
    <source>
        <dbReference type="Proteomes" id="UP000255423"/>
    </source>
</evidence>
<organism evidence="1 2">
    <name type="scientific">Fibrobacter succinogenes</name>
    <name type="common">Bacteroides succinogenes</name>
    <dbReference type="NCBI Taxonomy" id="833"/>
    <lineage>
        <taxon>Bacteria</taxon>
        <taxon>Pseudomonadati</taxon>
        <taxon>Fibrobacterota</taxon>
        <taxon>Fibrobacteria</taxon>
        <taxon>Fibrobacterales</taxon>
        <taxon>Fibrobacteraceae</taxon>
        <taxon>Fibrobacter</taxon>
    </lineage>
</organism>
<reference evidence="1 2" key="1">
    <citation type="submission" date="2017-08" db="EMBL/GenBank/DDBJ databases">
        <authorList>
            <person name="de Groot N.N."/>
        </authorList>
    </citation>
    <scope>NUCLEOTIDE SEQUENCE [LARGE SCALE GENOMIC DNA]</scope>
    <source>
        <strain evidence="1 2">HM2</strain>
    </source>
</reference>
<dbReference type="EMBL" id="UHJL01000001">
    <property type="protein sequence ID" value="SUQ19944.1"/>
    <property type="molecule type" value="Genomic_DNA"/>
</dbReference>
<protein>
    <recommendedName>
        <fullName evidence="3">Lipoprotein</fullName>
    </recommendedName>
</protein>
<dbReference type="PROSITE" id="PS51257">
    <property type="entry name" value="PROKAR_LIPOPROTEIN"/>
    <property type="match status" value="1"/>
</dbReference>
<name>A0A380RX05_FIBSU</name>